<accession>A0A8H7RQ63</accession>
<comment type="function">
    <text evidence="10">Regulatory subunit of the condensin complex, a complex required for conversion of interphase chromatin into mitotic-like condense chromosomes. The condensin complex probably introduces positive supercoils into relaxed DNA in the presence of type I topoisomerases and converts nicked DNA into positive knotted forms in the presence of type II topoisomerases.</text>
</comment>
<dbReference type="GO" id="GO:0010032">
    <property type="term" value="P:meiotic chromosome condensation"/>
    <property type="evidence" value="ECO:0007669"/>
    <property type="project" value="TreeGrafter"/>
</dbReference>
<dbReference type="SUPFAM" id="SSF48371">
    <property type="entry name" value="ARM repeat"/>
    <property type="match status" value="1"/>
</dbReference>
<evidence type="ECO:0000256" key="4">
    <source>
        <dbReference type="ARBA" id="ARBA00022454"/>
    </source>
</evidence>
<gene>
    <name evidence="14" type="ORF">INT47_001095</name>
</gene>
<dbReference type="Pfam" id="PF12717">
    <property type="entry name" value="Cnd1"/>
    <property type="match status" value="1"/>
</dbReference>
<dbReference type="PANTHER" id="PTHR14222:SF2">
    <property type="entry name" value="CONDENSIN COMPLEX SUBUNIT 1"/>
    <property type="match status" value="1"/>
</dbReference>
<feature type="compositionally biased region" description="Acidic residues" evidence="11">
    <location>
        <begin position="487"/>
        <end position="496"/>
    </location>
</feature>
<evidence type="ECO:0000313" key="15">
    <source>
        <dbReference type="Proteomes" id="UP000603453"/>
    </source>
</evidence>
<keyword evidence="9 10" id="KW-0131">Cell cycle</keyword>
<feature type="domain" description="Condensin complex subunit 1 C-terminal" evidence="12">
    <location>
        <begin position="1025"/>
        <end position="1189"/>
    </location>
</feature>
<protein>
    <recommendedName>
        <fullName evidence="10">Condensin complex subunit 1</fullName>
    </recommendedName>
</protein>
<dbReference type="PIRSF" id="PIRSF017127">
    <property type="entry name" value="Condensin_D2"/>
    <property type="match status" value="1"/>
</dbReference>
<comment type="similarity">
    <text evidence="3 10">Belongs to the CND1 (condensin subunit 1) family.</text>
</comment>
<name>A0A8H7RQ63_9FUNG</name>
<comment type="caution">
    <text evidence="14">The sequence shown here is derived from an EMBL/GenBank/DDBJ whole genome shotgun (WGS) entry which is preliminary data.</text>
</comment>
<dbReference type="GO" id="GO:0051301">
    <property type="term" value="P:cell division"/>
    <property type="evidence" value="ECO:0007669"/>
    <property type="project" value="UniProtKB-KW"/>
</dbReference>
<evidence type="ECO:0000256" key="9">
    <source>
        <dbReference type="ARBA" id="ARBA00023306"/>
    </source>
</evidence>
<keyword evidence="7 10" id="KW-0226">DNA condensation</keyword>
<feature type="compositionally biased region" description="Basic and acidic residues" evidence="11">
    <location>
        <begin position="1345"/>
        <end position="1354"/>
    </location>
</feature>
<keyword evidence="5 10" id="KW-0132">Cell division</keyword>
<feature type="compositionally biased region" description="Basic residues" evidence="11">
    <location>
        <begin position="1268"/>
        <end position="1282"/>
    </location>
</feature>
<evidence type="ECO:0000259" key="12">
    <source>
        <dbReference type="Pfam" id="PF12717"/>
    </source>
</evidence>
<dbReference type="EMBL" id="JAEPRD010000002">
    <property type="protein sequence ID" value="KAG2213826.1"/>
    <property type="molecule type" value="Genomic_DNA"/>
</dbReference>
<comment type="subcellular location">
    <subcellularLocation>
        <location evidence="2">Chromosome</location>
    </subcellularLocation>
    <subcellularLocation>
        <location evidence="1">Nucleus</location>
    </subcellularLocation>
</comment>
<dbReference type="GO" id="GO:0005634">
    <property type="term" value="C:nucleus"/>
    <property type="evidence" value="ECO:0007669"/>
    <property type="project" value="UniProtKB-SubCell"/>
</dbReference>
<evidence type="ECO:0000256" key="3">
    <source>
        <dbReference type="ARBA" id="ARBA00009606"/>
    </source>
</evidence>
<evidence type="ECO:0000256" key="11">
    <source>
        <dbReference type="SAM" id="MobiDB-lite"/>
    </source>
</evidence>
<evidence type="ECO:0000256" key="7">
    <source>
        <dbReference type="ARBA" id="ARBA00023067"/>
    </source>
</evidence>
<reference evidence="14" key="1">
    <citation type="submission" date="2020-12" db="EMBL/GenBank/DDBJ databases">
        <title>Metabolic potential, ecology and presence of endohyphal bacteria is reflected in genomic diversity of Mucoromycotina.</title>
        <authorList>
            <person name="Muszewska A."/>
            <person name="Okrasinska A."/>
            <person name="Steczkiewicz K."/>
            <person name="Drgas O."/>
            <person name="Orlowska M."/>
            <person name="Perlinska-Lenart U."/>
            <person name="Aleksandrzak-Piekarczyk T."/>
            <person name="Szatraj K."/>
            <person name="Zielenkiewicz U."/>
            <person name="Pilsyk S."/>
            <person name="Malc E."/>
            <person name="Mieczkowski P."/>
            <person name="Kruszewska J.S."/>
            <person name="Biernat P."/>
            <person name="Pawlowska J."/>
        </authorList>
    </citation>
    <scope>NUCLEOTIDE SEQUENCE</scope>
    <source>
        <strain evidence="14">WA0000017839</strain>
    </source>
</reference>
<feature type="domain" description="Condensin complex subunit 1 N-terminal" evidence="13">
    <location>
        <begin position="76"/>
        <end position="229"/>
    </location>
</feature>
<feature type="compositionally biased region" description="Acidic residues" evidence="11">
    <location>
        <begin position="1355"/>
        <end position="1369"/>
    </location>
</feature>
<dbReference type="InterPro" id="IPR016024">
    <property type="entry name" value="ARM-type_fold"/>
</dbReference>
<dbReference type="Proteomes" id="UP000603453">
    <property type="component" value="Unassembled WGS sequence"/>
</dbReference>
<dbReference type="Gene3D" id="1.25.10.10">
    <property type="entry name" value="Leucine-rich Repeat Variant"/>
    <property type="match status" value="2"/>
</dbReference>
<dbReference type="Pfam" id="PF12922">
    <property type="entry name" value="Cnd1_N"/>
    <property type="match status" value="1"/>
</dbReference>
<feature type="region of interest" description="Disordered" evidence="11">
    <location>
        <begin position="1250"/>
        <end position="1369"/>
    </location>
</feature>
<dbReference type="InterPro" id="IPR032682">
    <property type="entry name" value="Cnd1_C"/>
</dbReference>
<dbReference type="InterPro" id="IPR007673">
    <property type="entry name" value="Condensin_cplx_su1"/>
</dbReference>
<keyword evidence="6 10" id="KW-0498">Mitosis</keyword>
<dbReference type="PANTHER" id="PTHR14222">
    <property type="entry name" value="CONDENSIN"/>
    <property type="match status" value="1"/>
</dbReference>
<proteinExistence type="inferred from homology"/>
<feature type="compositionally biased region" description="Acidic residues" evidence="11">
    <location>
        <begin position="1304"/>
        <end position="1336"/>
    </location>
</feature>
<feature type="compositionally biased region" description="Polar residues" evidence="11">
    <location>
        <begin position="516"/>
        <end position="526"/>
    </location>
</feature>
<dbReference type="InterPro" id="IPR026971">
    <property type="entry name" value="CND1/NCAPD3"/>
</dbReference>
<sequence>MRDFVLTDELLKIQGNVSNYYIPNEIDIAGKSDHDLARFLNEIADNIQVSSENIADPVVFDKIRSFLKYFTSVQPRILSRLFDIILSAFRVEIKSTKDDLDQNEKDTFNNHRNYLELYSYSVHWFLLLVEDNTTTSKMVVRRAKNSTNDLKTFDWSTQKLKAFDLASWLLDLKLSKIWTLTPDRVHFVTLFTKPAYQLFENPAHAKSSQIKERIFRILSLCIKNYDHLHVAQTTIMQNLQYWEHSAEPMAELLIYMVEKENYNQLADEILREISNREFKDTTTKEVKDSPNPKTFATFLQKLADLSPKTILKNLGVLINQLDSDSYMMRTAIVDILGNMIIELSRTSQDNPNQVDQINDFFDILEHRMLDPTAYVRQKVLQVYLRLFELKAKFPKRRQAATELAIRHLQDKSSIVRKYAIRVLTTLISTHPYIMYGGELNLEEWNSRLLTLRTEIENVALEKDPETFVLTEKPVTEDEEVPVTGDEEKPEQDEDTEMKDASAIENETTEEADKENQPGTQSDNPLENPTERPITTTTTTTTTRVSPEKLQQLVLMRTFHVDAVKFIEQIHIAIPIITQLLSSKSKAEVLESMDFLVIGYNYKVKLSTDGIKKMLHLIWTKDTSDEGKGIKMKLLSCYENLYLSIDSKRSKKDNVSRIAKNLIELTYNTNLAELTSLEQVLSTLMKENKVAYDVIEKLWSVYGFTKGRIQKSQRRGAIIILGMLAKAKTKIVSEKIDLMLKIGLGPLGKADQSLSRYTCMALQRLEGIKTKEKGRGVQEGIRFPIQHPIFSRLKDVIENTTASTEWFSLAEQAINTIYKLCENPEILCETIIRDKTIKVFGMKEIVEATNNDLDSPNDVMALDYDLSMTQQALPFPQHAIHQSSSELSQLLFLVGHIALKQIVHLEIIESAWKRKKAQKETVEGGNNEKTEVDDELEQVGGTAEDDIGEALIRIREREILFGPNSLLGRFGPLLSEVCARNKVYTDRTLQITATLALAKFMCVSSDFCEKNLQLLFTILEKSKDATIRSNIVIALGDMAVCFNTLIDDNITFLYNRLSDSDTIVKKNTVMVLTHLILNGMVKVKGQISEMAKCLEDSDQRIVDLAKLFFTELASKDNAIYNNLPDIISNLTSTQPERLEEESFKRIMKFIFSFDFTEKEKQAENIVDKLCQRFLTAQDERNWRDIAYCLSLLPFKTEKTFKKLLEGWPSYQDKIHEDAVHKSFLEIISKGRFQKTQKPELKALIDELEQKVEKQRGGPEVVEKPDKTTKKATRVVKTERRKSKQSTTTTVLPTRELRKRKRVIQEDELEEEESNMGSEVEMEQAADDDDEEEEEEEVLTPRRRNRSSQEQKKSKEEEEEDEEDEEEEDDD</sequence>
<keyword evidence="4" id="KW-0158">Chromosome</keyword>
<dbReference type="GO" id="GO:0000779">
    <property type="term" value="C:condensed chromosome, centromeric region"/>
    <property type="evidence" value="ECO:0007669"/>
    <property type="project" value="TreeGrafter"/>
</dbReference>
<evidence type="ECO:0000256" key="8">
    <source>
        <dbReference type="ARBA" id="ARBA00023242"/>
    </source>
</evidence>
<dbReference type="OrthoDB" id="436262at2759"/>
<evidence type="ECO:0000256" key="1">
    <source>
        <dbReference type="ARBA" id="ARBA00004123"/>
    </source>
</evidence>
<evidence type="ECO:0000256" key="5">
    <source>
        <dbReference type="ARBA" id="ARBA00022618"/>
    </source>
</evidence>
<dbReference type="GO" id="GO:0000796">
    <property type="term" value="C:condensin complex"/>
    <property type="evidence" value="ECO:0007669"/>
    <property type="project" value="TreeGrafter"/>
</dbReference>
<dbReference type="GO" id="GO:0042393">
    <property type="term" value="F:histone binding"/>
    <property type="evidence" value="ECO:0007669"/>
    <property type="project" value="TreeGrafter"/>
</dbReference>
<feature type="region of interest" description="Disordered" evidence="11">
    <location>
        <begin position="466"/>
        <end position="545"/>
    </location>
</feature>
<dbReference type="InterPro" id="IPR024324">
    <property type="entry name" value="Condensin_cplx_su1_N"/>
</dbReference>
<evidence type="ECO:0000313" key="14">
    <source>
        <dbReference type="EMBL" id="KAG2213826.1"/>
    </source>
</evidence>
<evidence type="ECO:0000259" key="13">
    <source>
        <dbReference type="Pfam" id="PF12922"/>
    </source>
</evidence>
<evidence type="ECO:0000256" key="10">
    <source>
        <dbReference type="PIRNR" id="PIRNR017127"/>
    </source>
</evidence>
<evidence type="ECO:0000256" key="6">
    <source>
        <dbReference type="ARBA" id="ARBA00022776"/>
    </source>
</evidence>
<keyword evidence="15" id="KW-1185">Reference proteome</keyword>
<evidence type="ECO:0000256" key="2">
    <source>
        <dbReference type="ARBA" id="ARBA00004286"/>
    </source>
</evidence>
<dbReference type="InterPro" id="IPR011989">
    <property type="entry name" value="ARM-like"/>
</dbReference>
<keyword evidence="8" id="KW-0539">Nucleus</keyword>
<organism evidence="14 15">
    <name type="scientific">Mucor saturninus</name>
    <dbReference type="NCBI Taxonomy" id="64648"/>
    <lineage>
        <taxon>Eukaryota</taxon>
        <taxon>Fungi</taxon>
        <taxon>Fungi incertae sedis</taxon>
        <taxon>Mucoromycota</taxon>
        <taxon>Mucoromycotina</taxon>
        <taxon>Mucoromycetes</taxon>
        <taxon>Mucorales</taxon>
        <taxon>Mucorineae</taxon>
        <taxon>Mucoraceae</taxon>
        <taxon>Mucor</taxon>
    </lineage>
</organism>
<dbReference type="GO" id="GO:0007076">
    <property type="term" value="P:mitotic chromosome condensation"/>
    <property type="evidence" value="ECO:0007669"/>
    <property type="project" value="InterPro"/>
</dbReference>
<feature type="compositionally biased region" description="Basic and acidic residues" evidence="11">
    <location>
        <begin position="1250"/>
        <end position="1267"/>
    </location>
</feature>